<feature type="domain" description="Amine oxidase" evidence="2">
    <location>
        <begin position="17"/>
        <end position="394"/>
    </location>
</feature>
<dbReference type="SUPFAM" id="SSF51905">
    <property type="entry name" value="FAD/NAD(P)-binding domain"/>
    <property type="match status" value="1"/>
</dbReference>
<sequence>MSDSESFTETLIIGGGLAGLTCGRVLADAGREFRILEATDRVGGRVRSDVVDGFTLDHGFQVLLTAYPACQQFLDYDALRLCSFEPGALVRQKGQFRLLGDPWRRPARAIASAMNPVGSLVDKLRIAKLRRASLRGSLQDLYERSSTSTQDRLQSDGFSERIIDQFFRPFLGGVFLDESLSVSSRMLEFVFRMFAGGEIAIPADGMGAIPRQLAEGLPRGSIQYQTTVQSVEPLSESEWTAFEGESPDHARHRVVLSDGAAVMCRHLVIATPAGAAARLLGMDSMATPWLGTTNLYYAADRSPDSHRTLMLRGDESGPIQSAVVLSDVAPTYAPPGKALISVSVDSNHEPADGLDDEALDSRVRSQLKDWFGEDAMRWRLLRVFHVPYSLPKMSLDTIVKSPAWEDWRRANSADGNVSEPETQSSGMPSADDDGASQSRASQSRASQSRAGQSRAGQSRAGVWIAGDHCQTPSIQGAMDSGRIAAEHLLLNQ</sequence>
<protein>
    <submittedName>
        <fullName evidence="3">Oxidoreductase</fullName>
    </submittedName>
</protein>
<feature type="region of interest" description="Disordered" evidence="1">
    <location>
        <begin position="412"/>
        <end position="459"/>
    </location>
</feature>
<keyword evidence="4" id="KW-1185">Reference proteome</keyword>
<dbReference type="InterPro" id="IPR002937">
    <property type="entry name" value="Amino_oxidase"/>
</dbReference>
<accession>A0A2G1W045</accession>
<dbReference type="Pfam" id="PF01593">
    <property type="entry name" value="Amino_oxidase"/>
    <property type="match status" value="1"/>
</dbReference>
<dbReference type="RefSeq" id="WP_099263531.1">
    <property type="nucleotide sequence ID" value="NZ_NIZW01000027.1"/>
</dbReference>
<comment type="caution">
    <text evidence="3">The sequence shown here is derived from an EMBL/GenBank/DDBJ whole genome shotgun (WGS) entry which is preliminary data.</text>
</comment>
<name>A0A2G1W045_9BACT</name>
<dbReference type="InterPro" id="IPR036188">
    <property type="entry name" value="FAD/NAD-bd_sf"/>
</dbReference>
<dbReference type="GeneID" id="90611356"/>
<dbReference type="OrthoDB" id="9767561at2"/>
<feature type="compositionally biased region" description="Polar residues" evidence="1">
    <location>
        <begin position="413"/>
        <end position="427"/>
    </location>
</feature>
<dbReference type="PANTHER" id="PTHR42841">
    <property type="entry name" value="AMINE OXIDASE"/>
    <property type="match status" value="1"/>
</dbReference>
<proteinExistence type="predicted"/>
<evidence type="ECO:0000256" key="1">
    <source>
        <dbReference type="SAM" id="MobiDB-lite"/>
    </source>
</evidence>
<reference evidence="3 4" key="1">
    <citation type="submission" date="2017-06" db="EMBL/GenBank/DDBJ databases">
        <title>Description of Rhodopirellula bahusiensis sp. nov.</title>
        <authorList>
            <person name="Kizina J."/>
            <person name="Harder J."/>
        </authorList>
    </citation>
    <scope>NUCLEOTIDE SEQUENCE [LARGE SCALE GENOMIC DNA]</scope>
    <source>
        <strain evidence="3 4">SWK21</strain>
    </source>
</reference>
<dbReference type="Proteomes" id="UP000225740">
    <property type="component" value="Unassembled WGS sequence"/>
</dbReference>
<dbReference type="GO" id="GO:0016491">
    <property type="term" value="F:oxidoreductase activity"/>
    <property type="evidence" value="ECO:0007669"/>
    <property type="project" value="InterPro"/>
</dbReference>
<evidence type="ECO:0000313" key="4">
    <source>
        <dbReference type="Proteomes" id="UP000225740"/>
    </source>
</evidence>
<gene>
    <name evidence="3" type="ORF">CEE69_25965</name>
</gene>
<evidence type="ECO:0000259" key="2">
    <source>
        <dbReference type="Pfam" id="PF01593"/>
    </source>
</evidence>
<evidence type="ECO:0000313" key="3">
    <source>
        <dbReference type="EMBL" id="PHQ32416.1"/>
    </source>
</evidence>
<dbReference type="AlphaFoldDB" id="A0A2G1W045"/>
<feature type="compositionally biased region" description="Low complexity" evidence="1">
    <location>
        <begin position="435"/>
        <end position="459"/>
    </location>
</feature>
<organism evidence="3 4">
    <name type="scientific">Rhodopirellula bahusiensis</name>
    <dbReference type="NCBI Taxonomy" id="2014065"/>
    <lineage>
        <taxon>Bacteria</taxon>
        <taxon>Pseudomonadati</taxon>
        <taxon>Planctomycetota</taxon>
        <taxon>Planctomycetia</taxon>
        <taxon>Pirellulales</taxon>
        <taxon>Pirellulaceae</taxon>
        <taxon>Rhodopirellula</taxon>
    </lineage>
</organism>
<dbReference type="Gene3D" id="3.50.50.60">
    <property type="entry name" value="FAD/NAD(P)-binding domain"/>
    <property type="match status" value="1"/>
</dbReference>
<dbReference type="EMBL" id="NIZW01000027">
    <property type="protein sequence ID" value="PHQ32416.1"/>
    <property type="molecule type" value="Genomic_DNA"/>
</dbReference>